<evidence type="ECO:0000313" key="2">
    <source>
        <dbReference type="Proteomes" id="UP001177021"/>
    </source>
</evidence>
<keyword evidence="2" id="KW-1185">Reference proteome</keyword>
<organism evidence="1 2">
    <name type="scientific">Trifolium pratense</name>
    <name type="common">Red clover</name>
    <dbReference type="NCBI Taxonomy" id="57577"/>
    <lineage>
        <taxon>Eukaryota</taxon>
        <taxon>Viridiplantae</taxon>
        <taxon>Streptophyta</taxon>
        <taxon>Embryophyta</taxon>
        <taxon>Tracheophyta</taxon>
        <taxon>Spermatophyta</taxon>
        <taxon>Magnoliopsida</taxon>
        <taxon>eudicotyledons</taxon>
        <taxon>Gunneridae</taxon>
        <taxon>Pentapetalae</taxon>
        <taxon>rosids</taxon>
        <taxon>fabids</taxon>
        <taxon>Fabales</taxon>
        <taxon>Fabaceae</taxon>
        <taxon>Papilionoideae</taxon>
        <taxon>50 kb inversion clade</taxon>
        <taxon>NPAAA clade</taxon>
        <taxon>Hologalegina</taxon>
        <taxon>IRL clade</taxon>
        <taxon>Trifolieae</taxon>
        <taxon>Trifolium</taxon>
    </lineage>
</organism>
<name>A0ACB0J3I0_TRIPR</name>
<gene>
    <name evidence="1" type="ORF">MILVUS5_LOCUS8834</name>
</gene>
<comment type="caution">
    <text evidence="1">The sequence shown here is derived from an EMBL/GenBank/DDBJ whole genome shotgun (WGS) entry which is preliminary data.</text>
</comment>
<reference evidence="1" key="1">
    <citation type="submission" date="2023-10" db="EMBL/GenBank/DDBJ databases">
        <authorList>
            <person name="Rodriguez Cubillos JULIANA M."/>
            <person name="De Vega J."/>
        </authorList>
    </citation>
    <scope>NUCLEOTIDE SEQUENCE</scope>
</reference>
<protein>
    <submittedName>
        <fullName evidence="1">Uncharacterized protein</fullName>
    </submittedName>
</protein>
<sequence>MWTEVRFLHVTAQRWRSLFFIPSMVLEFKILHSPPAIVKENVDSVHREETDLLRGVHTSFSGIKDELESILVYLRDADRKAADEADTNEAIRTWVKHMREVSFRIEDVIDEYLWLTHGVNSPGCGALIKEISERYNFEISHEPGSSSSSNNTRQTENKRWNDPRLSFLFTEEASIVGFEGPGEELTGWLLDGAAERTEWIAEGFIKKSDGRRTSEQVAEEYLSELVHRSLVLVSKVGFEGKVKTSHVHDLLRELIIRRMKNLSFCHFVHEDPVGITRRLSLAISSNNVFKGINCSHFRAILGFGKGGKLEPFISKLCSKSRILKVLDIQATSLNQIPNNLGNIFHLRYINLRGTKVQTLPKSINELYNLETLDLRETVVHEIPSEINKLAKLRNLLACNCNYEAMYSLLSFTTGVLMQKGIKNLTSIQNLCYVEVDHAGVHLIQEMKMLRKIRKLSLTLVRREHGDALSAAIVEMKHLENLNITTIAEDEILDLKFISSPPQLQWLRLKARLQKFPNWILELECLVKVRLGFSMLKDDPLQSLKNLPNLLNLCLWDNCYDGETLHFQNGGFQKLMTLNLSRLNKLNSIVIDNETLISVEHLTLENIPQLKEVPSGINHMHNLKDIYFTDMPAEFVESVDPDKGQHYSIIKHVPLVFIRHWYGPNFYDYDIRTIN</sequence>
<dbReference type="EMBL" id="CASHSV030000024">
    <property type="protein sequence ID" value="CAJ2638675.1"/>
    <property type="molecule type" value="Genomic_DNA"/>
</dbReference>
<accession>A0ACB0J3I0</accession>
<evidence type="ECO:0000313" key="1">
    <source>
        <dbReference type="EMBL" id="CAJ2638675.1"/>
    </source>
</evidence>
<proteinExistence type="predicted"/>
<dbReference type="Proteomes" id="UP001177021">
    <property type="component" value="Unassembled WGS sequence"/>
</dbReference>